<dbReference type="PANTHER" id="PTHR10491:SF4">
    <property type="entry name" value="METHIONINE ADENOSYLTRANSFERASE 2 SUBUNIT BETA"/>
    <property type="match status" value="1"/>
</dbReference>
<evidence type="ECO:0000256" key="5">
    <source>
        <dbReference type="ARBA" id="ARBA00048200"/>
    </source>
</evidence>
<proteinExistence type="inferred from homology"/>
<dbReference type="Proteomes" id="UP000035100">
    <property type="component" value="Plasmid pWENMAR1"/>
</dbReference>
<dbReference type="NCBIfam" id="TIGR01214">
    <property type="entry name" value="rmlD"/>
    <property type="match status" value="1"/>
</dbReference>
<dbReference type="GO" id="GO:0008831">
    <property type="term" value="F:dTDP-4-dehydrorhamnose reductase activity"/>
    <property type="evidence" value="ECO:0007669"/>
    <property type="project" value="UniProtKB-EC"/>
</dbReference>
<dbReference type="GO" id="GO:0019305">
    <property type="term" value="P:dTDP-rhamnose biosynthetic process"/>
    <property type="evidence" value="ECO:0007669"/>
    <property type="project" value="UniProtKB-UniPathway"/>
</dbReference>
<feature type="domain" description="RmlD-like substrate binding" evidence="7">
    <location>
        <begin position="28"/>
        <end position="302"/>
    </location>
</feature>
<dbReference type="PANTHER" id="PTHR10491">
    <property type="entry name" value="DTDP-4-DEHYDRORHAMNOSE REDUCTASE"/>
    <property type="match status" value="1"/>
</dbReference>
<comment type="caution">
    <text evidence="8">The sequence shown here is derived from an EMBL/GenBank/DDBJ whole genome shotgun (WGS) entry which is preliminary data.</text>
</comment>
<reference evidence="8 9" key="1">
    <citation type="submission" date="2013-01" db="EMBL/GenBank/DDBJ databases">
        <authorList>
            <person name="Fiebig A."/>
            <person name="Goeker M."/>
            <person name="Klenk H.-P.P."/>
        </authorList>
    </citation>
    <scope>NUCLEOTIDE SEQUENCE [LARGE SCALE GENOMIC DNA]</scope>
    <source>
        <strain evidence="8 9">DSM 24838</strain>
        <plasmid evidence="8 9">pWENMAR1</plasmid>
    </source>
</reference>
<evidence type="ECO:0000313" key="9">
    <source>
        <dbReference type="Proteomes" id="UP000035100"/>
    </source>
</evidence>
<dbReference type="UniPathway" id="UPA00124"/>
<dbReference type="AlphaFoldDB" id="A0A0D0NT56"/>
<organism evidence="8 9">
    <name type="scientific">Wenxinia marina DSM 24838</name>
    <dbReference type="NCBI Taxonomy" id="1123501"/>
    <lineage>
        <taxon>Bacteria</taxon>
        <taxon>Pseudomonadati</taxon>
        <taxon>Pseudomonadota</taxon>
        <taxon>Alphaproteobacteria</taxon>
        <taxon>Rhodobacterales</taxon>
        <taxon>Roseobacteraceae</taxon>
        <taxon>Wenxinia</taxon>
    </lineage>
</organism>
<comment type="function">
    <text evidence="6">Catalyzes the reduction of dTDP-6-deoxy-L-lyxo-4-hexulose to yield dTDP-L-rhamnose.</text>
</comment>
<gene>
    <name evidence="8" type="ORF">Wenmar_04091</name>
</gene>
<evidence type="ECO:0000256" key="6">
    <source>
        <dbReference type="RuleBase" id="RU364082"/>
    </source>
</evidence>
<geneLocation type="plasmid" evidence="8 9">
    <name>pWENMAR1</name>
</geneLocation>
<accession>A0A0D0NT56</accession>
<name>A0A0D0NT56_9RHOB</name>
<comment type="catalytic activity">
    <reaction evidence="5 6">
        <text>dTDP-beta-L-rhamnose + NADP(+) = dTDP-4-dehydro-beta-L-rhamnose + NADPH + H(+)</text>
        <dbReference type="Rhea" id="RHEA:21796"/>
        <dbReference type="ChEBI" id="CHEBI:15378"/>
        <dbReference type="ChEBI" id="CHEBI:57510"/>
        <dbReference type="ChEBI" id="CHEBI:57783"/>
        <dbReference type="ChEBI" id="CHEBI:58349"/>
        <dbReference type="ChEBI" id="CHEBI:62830"/>
        <dbReference type="EC" id="1.1.1.133"/>
    </reaction>
</comment>
<dbReference type="eggNOG" id="COG1091">
    <property type="taxonomic scope" value="Bacteria"/>
</dbReference>
<keyword evidence="9" id="KW-1185">Reference proteome</keyword>
<dbReference type="Gene3D" id="3.90.25.10">
    <property type="entry name" value="UDP-galactose 4-epimerase, domain 1"/>
    <property type="match status" value="1"/>
</dbReference>
<protein>
    <recommendedName>
        <fullName evidence="4 6">dTDP-4-dehydrorhamnose reductase</fullName>
        <ecNumber evidence="3 6">1.1.1.133</ecNumber>
    </recommendedName>
</protein>
<dbReference type="EC" id="1.1.1.133" evidence="3 6"/>
<comment type="cofactor">
    <cofactor evidence="6">
        <name>Mg(2+)</name>
        <dbReference type="ChEBI" id="CHEBI:18420"/>
    </cofactor>
    <text evidence="6">Binds 1 Mg(2+) ion per monomer.</text>
</comment>
<dbReference type="CDD" id="cd05254">
    <property type="entry name" value="dTDP_HR_like_SDR_e"/>
    <property type="match status" value="1"/>
</dbReference>
<dbReference type="PATRIC" id="fig|1123501.6.peg.3"/>
<evidence type="ECO:0000259" key="7">
    <source>
        <dbReference type="Pfam" id="PF04321"/>
    </source>
</evidence>
<evidence type="ECO:0000313" key="8">
    <source>
        <dbReference type="EMBL" id="KIQ71380.1"/>
    </source>
</evidence>
<evidence type="ECO:0000256" key="2">
    <source>
        <dbReference type="ARBA" id="ARBA00010944"/>
    </source>
</evidence>
<dbReference type="InterPro" id="IPR029903">
    <property type="entry name" value="RmlD-like-bd"/>
</dbReference>
<evidence type="ECO:0000256" key="1">
    <source>
        <dbReference type="ARBA" id="ARBA00004781"/>
    </source>
</evidence>
<keyword evidence="8" id="KW-0614">Plasmid</keyword>
<dbReference type="SUPFAM" id="SSF51735">
    <property type="entry name" value="NAD(P)-binding Rossmann-fold domains"/>
    <property type="match status" value="1"/>
</dbReference>
<sequence length="311" mass="31737">MTDTPGTDPLPAASGFAVDPAPTVTRPLVFGVTGQVARALRRRVPDGIFLSRAEVDLADPAACAAAVAHGAGAVDAVINAAAWTAVDAAEAEEDAARIVNAEAPGAMARAAAAAGLPFLHVSTDYVFDGTGNRPRQPDDAPAPLGAYGRTKLAGERAVAEAGGRSAVLRTSWVVSAEGANFVRTMLALSRTRERLTVVADQIGGPTPAGAIAAALLSMAGRLPEGQGVWHLSGAPDTSWAEFARAILAAAGRTTEVADIPASDWPTPAPRPANSRLDCGTLARDFGIGRPDWRAALGPMVAAIEAEAQRMG</sequence>
<dbReference type="InterPro" id="IPR036291">
    <property type="entry name" value="NAD(P)-bd_dom_sf"/>
</dbReference>
<dbReference type="EMBL" id="AONG01000001">
    <property type="protein sequence ID" value="KIQ71380.1"/>
    <property type="molecule type" value="Genomic_DNA"/>
</dbReference>
<comment type="similarity">
    <text evidence="2 6">Belongs to the dTDP-4-dehydrorhamnose reductase family.</text>
</comment>
<evidence type="ECO:0000256" key="4">
    <source>
        <dbReference type="ARBA" id="ARBA00017099"/>
    </source>
</evidence>
<keyword evidence="6" id="KW-0521">NADP</keyword>
<evidence type="ECO:0000256" key="3">
    <source>
        <dbReference type="ARBA" id="ARBA00012929"/>
    </source>
</evidence>
<dbReference type="Gene3D" id="3.40.50.720">
    <property type="entry name" value="NAD(P)-binding Rossmann-like Domain"/>
    <property type="match status" value="1"/>
</dbReference>
<keyword evidence="6 8" id="KW-0560">Oxidoreductase</keyword>
<dbReference type="InterPro" id="IPR005913">
    <property type="entry name" value="dTDP_dehydrorham_reduct"/>
</dbReference>
<comment type="pathway">
    <text evidence="1 6">Carbohydrate biosynthesis; dTDP-L-rhamnose biosynthesis.</text>
</comment>
<dbReference type="Pfam" id="PF04321">
    <property type="entry name" value="RmlD_sub_bind"/>
    <property type="match status" value="1"/>
</dbReference>